<evidence type="ECO:0000256" key="15">
    <source>
        <dbReference type="ARBA" id="ARBA00031446"/>
    </source>
</evidence>
<evidence type="ECO:0000256" key="10">
    <source>
        <dbReference type="ARBA" id="ARBA00023002"/>
    </source>
</evidence>
<keyword evidence="9" id="KW-0671">Queuosine biosynthesis</keyword>
<comment type="pathway">
    <text evidence="2">tRNA modification; tRNA-queuosine biosynthesis.</text>
</comment>
<evidence type="ECO:0000256" key="11">
    <source>
        <dbReference type="ARBA" id="ARBA00023004"/>
    </source>
</evidence>
<evidence type="ECO:0000256" key="12">
    <source>
        <dbReference type="ARBA" id="ARBA00023014"/>
    </source>
</evidence>
<dbReference type="GO" id="GO:0051539">
    <property type="term" value="F:4 iron, 4 sulfur cluster binding"/>
    <property type="evidence" value="ECO:0007669"/>
    <property type="project" value="UniProtKB-KW"/>
</dbReference>
<comment type="function">
    <text evidence="1">Catalyzes the conversion of epoxyqueuosine (oQ) to queuosine (Q), which is a hypermodified base found in the wobble positions of tRNA(Asp), tRNA(Asn), tRNA(His) and tRNA(Tyr).</text>
</comment>
<evidence type="ECO:0000256" key="3">
    <source>
        <dbReference type="ARBA" id="ARBA00008207"/>
    </source>
</evidence>
<dbReference type="UniPathway" id="UPA00392"/>
<proteinExistence type="inferred from homology"/>
<evidence type="ECO:0000256" key="14">
    <source>
        <dbReference type="ARBA" id="ARBA00023284"/>
    </source>
</evidence>
<dbReference type="EC" id="1.17.99.6" evidence="4"/>
<dbReference type="Pfam" id="PF02677">
    <property type="entry name" value="QueH"/>
    <property type="match status" value="1"/>
</dbReference>
<evidence type="ECO:0000256" key="8">
    <source>
        <dbReference type="ARBA" id="ARBA00022723"/>
    </source>
</evidence>
<keyword evidence="7" id="KW-0819">tRNA processing</keyword>
<keyword evidence="14" id="KW-0676">Redox-active center</keyword>
<organism evidence="17 18">
    <name type="scientific">Candidatus Shapirobacteria bacterium GW2011_GWE1_38_92</name>
    <dbReference type="NCBI Taxonomy" id="1618489"/>
    <lineage>
        <taxon>Bacteria</taxon>
        <taxon>Candidatus Shapironibacteriota</taxon>
    </lineage>
</organism>
<keyword evidence="6" id="KW-0004">4Fe-4S</keyword>
<evidence type="ECO:0000256" key="9">
    <source>
        <dbReference type="ARBA" id="ARBA00022785"/>
    </source>
</evidence>
<comment type="caution">
    <text evidence="17">The sequence shown here is derived from an EMBL/GenBank/DDBJ whole genome shotgun (WGS) entry which is preliminary data.</text>
</comment>
<dbReference type="EMBL" id="LBVR01000014">
    <property type="protein sequence ID" value="KKQ91358.1"/>
    <property type="molecule type" value="Genomic_DNA"/>
</dbReference>
<dbReference type="GO" id="GO:0046872">
    <property type="term" value="F:metal ion binding"/>
    <property type="evidence" value="ECO:0007669"/>
    <property type="project" value="UniProtKB-KW"/>
</dbReference>
<evidence type="ECO:0000313" key="18">
    <source>
        <dbReference type="Proteomes" id="UP000033841"/>
    </source>
</evidence>
<sequence length="172" mass="20446">MKLLIHACCADCVLKFLESKSEKKWEEMAVYYYNPNIQPRSEYLSRLKAIQKVLENKEVKLIIPDWSPREYFEVVKTEKGRCVKCWNLRLGKTAEYAKKNGFEYFSSTLVTSQYQNRKMIEVIADKLAAEKEVKFFVPKKVCCDLKTAGFYKQFYCGCVYSLRERFEEKYKK</sequence>
<evidence type="ECO:0000256" key="1">
    <source>
        <dbReference type="ARBA" id="ARBA00002268"/>
    </source>
</evidence>
<accession>A0A0G0LHK5</accession>
<keyword evidence="13" id="KW-1015">Disulfide bond</keyword>
<evidence type="ECO:0000256" key="2">
    <source>
        <dbReference type="ARBA" id="ARBA00004691"/>
    </source>
</evidence>
<keyword evidence="12" id="KW-0411">Iron-sulfur</keyword>
<evidence type="ECO:0000256" key="16">
    <source>
        <dbReference type="ARBA" id="ARBA00047415"/>
    </source>
</evidence>
<dbReference type="GO" id="GO:0052693">
    <property type="term" value="F:epoxyqueuosine reductase activity"/>
    <property type="evidence" value="ECO:0007669"/>
    <property type="project" value="UniProtKB-EC"/>
</dbReference>
<comment type="catalytic activity">
    <reaction evidence="16">
        <text>epoxyqueuosine(34) in tRNA + AH2 = queuosine(34) in tRNA + A + H2O</text>
        <dbReference type="Rhea" id="RHEA:32159"/>
        <dbReference type="Rhea" id="RHEA-COMP:18571"/>
        <dbReference type="Rhea" id="RHEA-COMP:18582"/>
        <dbReference type="ChEBI" id="CHEBI:13193"/>
        <dbReference type="ChEBI" id="CHEBI:15377"/>
        <dbReference type="ChEBI" id="CHEBI:17499"/>
        <dbReference type="ChEBI" id="CHEBI:194431"/>
        <dbReference type="ChEBI" id="CHEBI:194443"/>
        <dbReference type="EC" id="1.17.99.6"/>
    </reaction>
</comment>
<protein>
    <recommendedName>
        <fullName evidence="5">Epoxyqueuosine reductase QueH</fullName>
        <ecNumber evidence="4">1.17.99.6</ecNumber>
    </recommendedName>
    <alternativeName>
        <fullName evidence="15">Queuosine biosynthesis protein QueH</fullName>
    </alternativeName>
</protein>
<evidence type="ECO:0000256" key="5">
    <source>
        <dbReference type="ARBA" id="ARBA00016895"/>
    </source>
</evidence>
<dbReference type="AlphaFoldDB" id="A0A0G0LHK5"/>
<evidence type="ECO:0000256" key="13">
    <source>
        <dbReference type="ARBA" id="ARBA00023157"/>
    </source>
</evidence>
<evidence type="ECO:0000256" key="6">
    <source>
        <dbReference type="ARBA" id="ARBA00022485"/>
    </source>
</evidence>
<gene>
    <name evidence="17" type="ORF">UT14_C0014G0009</name>
</gene>
<dbReference type="Proteomes" id="UP000033841">
    <property type="component" value="Unassembled WGS sequence"/>
</dbReference>
<keyword evidence="11" id="KW-0408">Iron</keyword>
<evidence type="ECO:0000256" key="7">
    <source>
        <dbReference type="ARBA" id="ARBA00022694"/>
    </source>
</evidence>
<reference evidence="17 18" key="1">
    <citation type="journal article" date="2015" name="Nature">
        <title>rRNA introns, odd ribosomes, and small enigmatic genomes across a large radiation of phyla.</title>
        <authorList>
            <person name="Brown C.T."/>
            <person name="Hug L.A."/>
            <person name="Thomas B.C."/>
            <person name="Sharon I."/>
            <person name="Castelle C.J."/>
            <person name="Singh A."/>
            <person name="Wilkins M.J."/>
            <person name="Williams K.H."/>
            <person name="Banfield J.F."/>
        </authorList>
    </citation>
    <scope>NUCLEOTIDE SEQUENCE [LARGE SCALE GENOMIC DNA]</scope>
</reference>
<keyword evidence="8" id="KW-0479">Metal-binding</keyword>
<dbReference type="GO" id="GO:0008616">
    <property type="term" value="P:tRNA queuosine(34) biosynthetic process"/>
    <property type="evidence" value="ECO:0007669"/>
    <property type="project" value="UniProtKB-UniPathway"/>
</dbReference>
<evidence type="ECO:0000256" key="4">
    <source>
        <dbReference type="ARBA" id="ARBA00012622"/>
    </source>
</evidence>
<comment type="similarity">
    <text evidence="3">Belongs to the QueH family.</text>
</comment>
<keyword evidence="10" id="KW-0560">Oxidoreductase</keyword>
<dbReference type="PANTHER" id="PTHR36701:SF1">
    <property type="entry name" value="EPOXYQUEUOSINE REDUCTASE QUEH"/>
    <property type="match status" value="1"/>
</dbReference>
<dbReference type="PANTHER" id="PTHR36701">
    <property type="entry name" value="EPOXYQUEUOSINE REDUCTASE QUEH"/>
    <property type="match status" value="1"/>
</dbReference>
<evidence type="ECO:0000313" key="17">
    <source>
        <dbReference type="EMBL" id="KKQ91358.1"/>
    </source>
</evidence>
<name>A0A0G0LHK5_9BACT</name>
<dbReference type="InterPro" id="IPR003828">
    <property type="entry name" value="QueH"/>
</dbReference>